<proteinExistence type="predicted"/>
<gene>
    <name evidence="2" type="ORF">PIBRA_LOCUS7256</name>
</gene>
<evidence type="ECO:0000313" key="3">
    <source>
        <dbReference type="Proteomes" id="UP001152562"/>
    </source>
</evidence>
<organism evidence="2 3">
    <name type="scientific">Pieris brassicae</name>
    <name type="common">White butterfly</name>
    <name type="synonym">Large white butterfly</name>
    <dbReference type="NCBI Taxonomy" id="7116"/>
    <lineage>
        <taxon>Eukaryota</taxon>
        <taxon>Metazoa</taxon>
        <taxon>Ecdysozoa</taxon>
        <taxon>Arthropoda</taxon>
        <taxon>Hexapoda</taxon>
        <taxon>Insecta</taxon>
        <taxon>Pterygota</taxon>
        <taxon>Neoptera</taxon>
        <taxon>Endopterygota</taxon>
        <taxon>Lepidoptera</taxon>
        <taxon>Glossata</taxon>
        <taxon>Ditrysia</taxon>
        <taxon>Papilionoidea</taxon>
        <taxon>Pieridae</taxon>
        <taxon>Pierinae</taxon>
        <taxon>Pieris</taxon>
    </lineage>
</organism>
<name>A0A9P0XDB7_PIEBR</name>
<keyword evidence="1" id="KW-0732">Signal</keyword>
<evidence type="ECO:0000313" key="2">
    <source>
        <dbReference type="EMBL" id="CAH4030627.1"/>
    </source>
</evidence>
<dbReference type="Proteomes" id="UP001152562">
    <property type="component" value="Unassembled WGS sequence"/>
</dbReference>
<keyword evidence="3" id="KW-1185">Reference proteome</keyword>
<sequence length="190" mass="21124">MCGYHVAMCYRSLIPVFLSISAALAAPQDFPGSATVAIVPPSPNTTNLTNSNITLIEGKEIPPLEDPVNRDVTGVNLKESVDFTTEIDQLETTTDLIELTPQQTSTVIPITTVKIIPRKPSFIKPKPKFVSKLSYFNKASVFDGIATTNLVERTGKRKFKSHCRCEKIWNCPKLQITVPRCPNEYFLCCF</sequence>
<protein>
    <submittedName>
        <fullName evidence="2">Uncharacterized protein</fullName>
    </submittedName>
</protein>
<comment type="caution">
    <text evidence="2">The sequence shown here is derived from an EMBL/GenBank/DDBJ whole genome shotgun (WGS) entry which is preliminary data.</text>
</comment>
<reference evidence="2" key="1">
    <citation type="submission" date="2022-05" db="EMBL/GenBank/DDBJ databases">
        <authorList>
            <person name="Okamura Y."/>
        </authorList>
    </citation>
    <scope>NUCLEOTIDE SEQUENCE</scope>
</reference>
<feature type="chain" id="PRO_5040420448" evidence="1">
    <location>
        <begin position="26"/>
        <end position="190"/>
    </location>
</feature>
<dbReference type="AlphaFoldDB" id="A0A9P0XDB7"/>
<feature type="signal peptide" evidence="1">
    <location>
        <begin position="1"/>
        <end position="25"/>
    </location>
</feature>
<dbReference type="EMBL" id="CALOZG010000010">
    <property type="protein sequence ID" value="CAH4030627.1"/>
    <property type="molecule type" value="Genomic_DNA"/>
</dbReference>
<evidence type="ECO:0000256" key="1">
    <source>
        <dbReference type="SAM" id="SignalP"/>
    </source>
</evidence>
<accession>A0A9P0XDB7</accession>